<feature type="domain" description="Protein kinase" evidence="8">
    <location>
        <begin position="17"/>
        <end position="271"/>
    </location>
</feature>
<dbReference type="OrthoDB" id="9762169at2"/>
<feature type="compositionally biased region" description="Pro residues" evidence="6">
    <location>
        <begin position="284"/>
        <end position="298"/>
    </location>
</feature>
<evidence type="ECO:0000256" key="6">
    <source>
        <dbReference type="SAM" id="MobiDB-lite"/>
    </source>
</evidence>
<evidence type="ECO:0000256" key="5">
    <source>
        <dbReference type="PROSITE-ProRule" id="PRU10141"/>
    </source>
</evidence>
<keyword evidence="3 9" id="KW-0418">Kinase</keyword>
<feature type="binding site" evidence="5">
    <location>
        <position position="46"/>
    </location>
    <ligand>
        <name>ATP</name>
        <dbReference type="ChEBI" id="CHEBI:30616"/>
    </ligand>
</feature>
<keyword evidence="7" id="KW-0472">Membrane</keyword>
<keyword evidence="1" id="KW-0808">Transferase</keyword>
<gene>
    <name evidence="9" type="ORF">DY218_20780</name>
</gene>
<evidence type="ECO:0000256" key="3">
    <source>
        <dbReference type="ARBA" id="ARBA00022777"/>
    </source>
</evidence>
<dbReference type="PROSITE" id="PS50011">
    <property type="entry name" value="PROTEIN_KINASE_DOM"/>
    <property type="match status" value="1"/>
</dbReference>
<dbReference type="InterPro" id="IPR017441">
    <property type="entry name" value="Protein_kinase_ATP_BS"/>
</dbReference>
<dbReference type="PROSITE" id="PS00107">
    <property type="entry name" value="PROTEIN_KINASE_ATP"/>
    <property type="match status" value="1"/>
</dbReference>
<dbReference type="Proteomes" id="UP000263094">
    <property type="component" value="Unassembled WGS sequence"/>
</dbReference>
<dbReference type="RefSeq" id="WP_128557592.1">
    <property type="nucleotide sequence ID" value="NZ_QUAK01000112.1"/>
</dbReference>
<dbReference type="InterPro" id="IPR011009">
    <property type="entry name" value="Kinase-like_dom_sf"/>
</dbReference>
<keyword evidence="7" id="KW-0812">Transmembrane</keyword>
<dbReference type="GO" id="GO:0005524">
    <property type="term" value="F:ATP binding"/>
    <property type="evidence" value="ECO:0007669"/>
    <property type="project" value="UniProtKB-UniRule"/>
</dbReference>
<feature type="region of interest" description="Disordered" evidence="6">
    <location>
        <begin position="345"/>
        <end position="401"/>
    </location>
</feature>
<evidence type="ECO:0000259" key="8">
    <source>
        <dbReference type="PROSITE" id="PS50011"/>
    </source>
</evidence>
<sequence>MSGDQPASSDEVDFHGYTLKRRLGAGGMGVVHLATHPDLSHPVAVKVMRPELADDPGFRARFSREIAAALRVQGLHTVRVVDAGTAEGRPYLVTEYVDGPTLSEIMAAGPLGSGTVRLLARSLAVALYDIHDTGIVHRDLKPANVLMGAGVIKVIDFGIAQLADASTILTDSGATIGTTGYMAPEQIRGTPGPATDVFAWAATVAHAATGRPPFGTGPTDAVIYRILHDEPDLDGVPPGLDGPLRAAMAKDPAQRPTAAELIAMLDGHIPAAPAMATASTAPVRQPPPTRRFPAPAPIPASAAPPAAPPAPASVVRRPRTAGRRLWWFLAVLVVLAVVKAGLGQWGGASNHDAAKSGGVEPSTSDDAAPGHASTESPEPAEEAPEGGEPAPSDTAPASDCSMDFEARPHKILGGFDVDVTPDCPTATPWAQQVTVVFHQDAYYSGEWEEVDRQEVTTIERGSDEVHSAETSTDAECGTWQATIEVKEKETATSAWEEVEYEGGELTTDVADFDAECE</sequence>
<proteinExistence type="predicted"/>
<evidence type="ECO:0000313" key="9">
    <source>
        <dbReference type="EMBL" id="RFU84827.1"/>
    </source>
</evidence>
<dbReference type="InterPro" id="IPR000719">
    <property type="entry name" value="Prot_kinase_dom"/>
</dbReference>
<dbReference type="PANTHER" id="PTHR43289:SF34">
    <property type="entry name" value="SERINE_THREONINE-PROTEIN KINASE YBDM-RELATED"/>
    <property type="match status" value="1"/>
</dbReference>
<dbReference type="Gene3D" id="3.30.200.20">
    <property type="entry name" value="Phosphorylase Kinase, domain 1"/>
    <property type="match status" value="1"/>
</dbReference>
<feature type="region of interest" description="Disordered" evidence="6">
    <location>
        <begin position="275"/>
        <end position="313"/>
    </location>
</feature>
<reference evidence="9 10" key="1">
    <citation type="submission" date="2018-08" db="EMBL/GenBank/DDBJ databases">
        <title>Isolation, diversity and antifungal activity of Actinobacteria from wheat.</title>
        <authorList>
            <person name="Han C."/>
        </authorList>
    </citation>
    <scope>NUCLEOTIDE SEQUENCE [LARGE SCALE GENOMIC DNA]</scope>
    <source>
        <strain evidence="9 10">NEAU-YY421</strain>
    </source>
</reference>
<keyword evidence="7" id="KW-1133">Transmembrane helix</keyword>
<dbReference type="AlphaFoldDB" id="A0A372M3E8"/>
<dbReference type="InterPro" id="IPR008271">
    <property type="entry name" value="Ser/Thr_kinase_AS"/>
</dbReference>
<feature type="transmembrane region" description="Helical" evidence="7">
    <location>
        <begin position="325"/>
        <end position="346"/>
    </location>
</feature>
<dbReference type="Gene3D" id="1.10.510.10">
    <property type="entry name" value="Transferase(Phosphotransferase) domain 1"/>
    <property type="match status" value="1"/>
</dbReference>
<dbReference type="EMBL" id="QUAK01000112">
    <property type="protein sequence ID" value="RFU84827.1"/>
    <property type="molecule type" value="Genomic_DNA"/>
</dbReference>
<dbReference type="SMART" id="SM00220">
    <property type="entry name" value="S_TKc"/>
    <property type="match status" value="1"/>
</dbReference>
<dbReference type="PANTHER" id="PTHR43289">
    <property type="entry name" value="MITOGEN-ACTIVATED PROTEIN KINASE KINASE KINASE 20-RELATED"/>
    <property type="match status" value="1"/>
</dbReference>
<evidence type="ECO:0000256" key="1">
    <source>
        <dbReference type="ARBA" id="ARBA00022679"/>
    </source>
</evidence>
<comment type="caution">
    <text evidence="9">The sequence shown here is derived from an EMBL/GenBank/DDBJ whole genome shotgun (WGS) entry which is preliminary data.</text>
</comment>
<accession>A0A372M3E8</accession>
<dbReference type="CDD" id="cd14014">
    <property type="entry name" value="STKc_PknB_like"/>
    <property type="match status" value="1"/>
</dbReference>
<keyword evidence="4 5" id="KW-0067">ATP-binding</keyword>
<organism evidence="9 10">
    <name type="scientific">Streptomyces triticagri</name>
    <dbReference type="NCBI Taxonomy" id="2293568"/>
    <lineage>
        <taxon>Bacteria</taxon>
        <taxon>Bacillati</taxon>
        <taxon>Actinomycetota</taxon>
        <taxon>Actinomycetes</taxon>
        <taxon>Kitasatosporales</taxon>
        <taxon>Streptomycetaceae</taxon>
        <taxon>Streptomyces</taxon>
    </lineage>
</organism>
<evidence type="ECO:0000256" key="2">
    <source>
        <dbReference type="ARBA" id="ARBA00022741"/>
    </source>
</evidence>
<dbReference type="Pfam" id="PF00069">
    <property type="entry name" value="Pkinase"/>
    <property type="match status" value="1"/>
</dbReference>
<evidence type="ECO:0000313" key="10">
    <source>
        <dbReference type="Proteomes" id="UP000263094"/>
    </source>
</evidence>
<keyword evidence="2 5" id="KW-0547">Nucleotide-binding</keyword>
<dbReference type="SUPFAM" id="SSF56112">
    <property type="entry name" value="Protein kinase-like (PK-like)"/>
    <property type="match status" value="1"/>
</dbReference>
<keyword evidence="10" id="KW-1185">Reference proteome</keyword>
<evidence type="ECO:0000256" key="4">
    <source>
        <dbReference type="ARBA" id="ARBA00022840"/>
    </source>
</evidence>
<dbReference type="PROSITE" id="PS00108">
    <property type="entry name" value="PROTEIN_KINASE_ST"/>
    <property type="match status" value="1"/>
</dbReference>
<name>A0A372M3E8_9ACTN</name>
<dbReference type="GO" id="GO:0004674">
    <property type="term" value="F:protein serine/threonine kinase activity"/>
    <property type="evidence" value="ECO:0007669"/>
    <property type="project" value="UniProtKB-KW"/>
</dbReference>
<evidence type="ECO:0000256" key="7">
    <source>
        <dbReference type="SAM" id="Phobius"/>
    </source>
</evidence>
<protein>
    <submittedName>
        <fullName evidence="9">Serine/threonine protein kinase</fullName>
    </submittedName>
</protein>
<keyword evidence="9" id="KW-0723">Serine/threonine-protein kinase</keyword>